<dbReference type="Pfam" id="PF00268">
    <property type="entry name" value="Ribonuc_red_sm"/>
    <property type="match status" value="1"/>
</dbReference>
<feature type="compositionally biased region" description="Low complexity" evidence="10">
    <location>
        <begin position="53"/>
        <end position="75"/>
    </location>
</feature>
<evidence type="ECO:0000256" key="2">
    <source>
        <dbReference type="ARBA" id="ARBA00009303"/>
    </source>
</evidence>
<keyword evidence="6" id="KW-0408">Iron</keyword>
<keyword evidence="11" id="KW-0812">Transmembrane</keyword>
<evidence type="ECO:0000313" key="13">
    <source>
        <dbReference type="Proteomes" id="UP000594342"/>
    </source>
</evidence>
<dbReference type="EC" id="1.17.4.1" evidence="3"/>
<gene>
    <name evidence="12" type="ORF">YASMINEVIRUS_486</name>
</gene>
<feature type="transmembrane region" description="Helical" evidence="11">
    <location>
        <begin position="352"/>
        <end position="377"/>
    </location>
</feature>
<keyword evidence="5" id="KW-0560">Oxidoreductase</keyword>
<dbReference type="CDD" id="cd01049">
    <property type="entry name" value="RNRR2"/>
    <property type="match status" value="1"/>
</dbReference>
<dbReference type="PANTHER" id="PTHR23409">
    <property type="entry name" value="RIBONUCLEOSIDE-DIPHOSPHATE REDUCTASE SMALL CHAIN"/>
    <property type="match status" value="1"/>
</dbReference>
<name>A0A5K0U9G2_9VIRU</name>
<evidence type="ECO:0000256" key="9">
    <source>
        <dbReference type="ARBA" id="ARBA00030749"/>
    </source>
</evidence>
<organism evidence="12 13">
    <name type="scientific">Yasminevirus sp. GU-2018</name>
    <dbReference type="NCBI Taxonomy" id="2420051"/>
    <lineage>
        <taxon>Viruses</taxon>
        <taxon>Varidnaviria</taxon>
        <taxon>Bamfordvirae</taxon>
        <taxon>Nucleocytoviricota</taxon>
        <taxon>Megaviricetes</taxon>
        <taxon>Imitervirales</taxon>
        <taxon>Mimiviridae</taxon>
        <taxon>Klosneuvirinae</taxon>
        <taxon>Yasminevirus</taxon>
        <taxon>Yasminevirus saudimassiliense</taxon>
    </lineage>
</organism>
<comment type="function">
    <text evidence="8">Ribonucleoside-diphosphate reductase holoenzyme provides the precursors necessary for viral DNA synthesis. Allows virus growth in non-dividing cells. Catalyzes the biosynthesis of deoxyribonucleotides from the corresponding ribonucleotides.</text>
</comment>
<evidence type="ECO:0000256" key="8">
    <source>
        <dbReference type="ARBA" id="ARBA00025523"/>
    </source>
</evidence>
<feature type="compositionally biased region" description="Basic and acidic residues" evidence="10">
    <location>
        <begin position="1"/>
        <end position="23"/>
    </location>
</feature>
<comment type="similarity">
    <text evidence="2">Belongs to the ribonucleoside diphosphate reductase small chain family.</text>
</comment>
<evidence type="ECO:0000256" key="6">
    <source>
        <dbReference type="ARBA" id="ARBA00023004"/>
    </source>
</evidence>
<evidence type="ECO:0000256" key="4">
    <source>
        <dbReference type="ARBA" id="ARBA00014347"/>
    </source>
</evidence>
<evidence type="ECO:0000256" key="10">
    <source>
        <dbReference type="SAM" id="MobiDB-lite"/>
    </source>
</evidence>
<comment type="caution">
    <text evidence="12">The sequence shown here is derived from an EMBL/GenBank/DDBJ whole genome shotgun (WGS) entry which is preliminary data.</text>
</comment>
<evidence type="ECO:0000256" key="11">
    <source>
        <dbReference type="SAM" id="Phobius"/>
    </source>
</evidence>
<evidence type="ECO:0000256" key="1">
    <source>
        <dbReference type="ARBA" id="ARBA00001962"/>
    </source>
</evidence>
<feature type="compositionally biased region" description="Basic residues" evidence="10">
    <location>
        <begin position="81"/>
        <end position="90"/>
    </location>
</feature>
<feature type="compositionally biased region" description="Basic and acidic residues" evidence="10">
    <location>
        <begin position="91"/>
        <end position="102"/>
    </location>
</feature>
<dbReference type="Proteomes" id="UP000594342">
    <property type="component" value="Unassembled WGS sequence"/>
</dbReference>
<feature type="region of interest" description="Disordered" evidence="10">
    <location>
        <begin position="1"/>
        <end position="171"/>
    </location>
</feature>
<dbReference type="GO" id="GO:0009263">
    <property type="term" value="P:deoxyribonucleotide biosynthetic process"/>
    <property type="evidence" value="ECO:0007669"/>
    <property type="project" value="UniProtKB-KW"/>
</dbReference>
<dbReference type="Gene3D" id="1.10.620.20">
    <property type="entry name" value="Ribonucleotide Reductase, subunit A"/>
    <property type="match status" value="1"/>
</dbReference>
<dbReference type="PANTHER" id="PTHR23409:SF18">
    <property type="entry name" value="RIBONUCLEOSIDE-DIPHOSPHATE REDUCTASE SUBUNIT M2"/>
    <property type="match status" value="1"/>
</dbReference>
<comment type="cofactor">
    <cofactor evidence="1">
        <name>Fe cation</name>
        <dbReference type="ChEBI" id="CHEBI:24875"/>
    </cofactor>
</comment>
<reference evidence="12 13" key="1">
    <citation type="submission" date="2018-10" db="EMBL/GenBank/DDBJ databases">
        <authorList>
            <consortium name="IHU Genomes"/>
        </authorList>
    </citation>
    <scope>NUCLEOTIDE SEQUENCE [LARGE SCALE GENOMIC DNA]</scope>
    <source>
        <strain evidence="12 13">A1</strain>
    </source>
</reference>
<proteinExistence type="inferred from homology"/>
<dbReference type="UniPathway" id="UPA00326"/>
<evidence type="ECO:0000256" key="7">
    <source>
        <dbReference type="ARBA" id="ARBA00023116"/>
    </source>
</evidence>
<dbReference type="GO" id="GO:0004748">
    <property type="term" value="F:ribonucleoside-diphosphate reductase activity, thioredoxin disulfide as acceptor"/>
    <property type="evidence" value="ECO:0007669"/>
    <property type="project" value="UniProtKB-EC"/>
</dbReference>
<dbReference type="PROSITE" id="PS00368">
    <property type="entry name" value="RIBORED_SMALL"/>
    <property type="match status" value="1"/>
</dbReference>
<keyword evidence="11" id="KW-1133">Transmembrane helix</keyword>
<dbReference type="EMBL" id="UPSH01000001">
    <property type="protein sequence ID" value="VBB18023.1"/>
    <property type="molecule type" value="Genomic_DNA"/>
</dbReference>
<dbReference type="InterPro" id="IPR033909">
    <property type="entry name" value="RNR_small"/>
</dbReference>
<protein>
    <recommendedName>
        <fullName evidence="4">Ribonucleoside-diphosphate reductase small chain</fullName>
        <ecNumber evidence="3">1.17.4.1</ecNumber>
    </recommendedName>
    <alternativeName>
        <fullName evidence="9">Ribonucleotide reductase small subunit</fullName>
    </alternativeName>
</protein>
<evidence type="ECO:0000313" key="12">
    <source>
        <dbReference type="EMBL" id="VBB18023.1"/>
    </source>
</evidence>
<dbReference type="InterPro" id="IPR030475">
    <property type="entry name" value="RNR_small_AS"/>
</dbReference>
<dbReference type="InterPro" id="IPR000358">
    <property type="entry name" value="RNR_small_fam"/>
</dbReference>
<keyword evidence="13" id="KW-1185">Reference proteome</keyword>
<accession>A0A5K0U9G2</accession>
<evidence type="ECO:0000256" key="3">
    <source>
        <dbReference type="ARBA" id="ARBA00012274"/>
    </source>
</evidence>
<dbReference type="InterPro" id="IPR009078">
    <property type="entry name" value="Ferritin-like_SF"/>
</dbReference>
<sequence length="525" mass="60134">MEQDKRDSKKTARSAKPKDDDVHTVNSHTTKTVDHSVDEKADNKAGKGKGKQGSEVTITTTKSTSVTVASTAQTKVDTKAKTKSKSKTKSKGSEVKTSDVKLAKPSTKTKGSSEPEEEKPKRSTKVKSKSKTDDIESDEPIEIEPKKTRARAGKKADKSNDSDSTDSYEEGVKSVVQTDFPISRLLLEYNPEDEKIKDSEEEILNEDLARLAVKPINPKFKIVWDLYKKQKDAFWTAEEIDFSNDRHDFLKVDKNIQHFIKRILAFFAGADSIVNINIRTKFSKITVKEAEIAYGFQQMMENIHGEVYADMLINIITDPDERDELINAFKTVASIKRMIQWAQRWINSDRRIAFSIVVFCIFEGLMFSGAFAAIYWLKKILGEDKMKGLTQSNNLIAKDEGMHTNFGCVMYDYVVHRLTQEEISELMTEGVAICKDFTKDAIRVDMIGMNVELMHDYIEYVADRLMVYLGYNKIFMTKIPDQFQFMDTIGFLNKDNFFERRATEYQKAYNDRNRADWTFKLLAEY</sequence>
<feature type="compositionally biased region" description="Basic and acidic residues" evidence="10">
    <location>
        <begin position="31"/>
        <end position="45"/>
    </location>
</feature>
<dbReference type="SUPFAM" id="SSF47240">
    <property type="entry name" value="Ferritin-like"/>
    <property type="match status" value="1"/>
</dbReference>
<keyword evidence="7" id="KW-0215">Deoxyribonucleotide synthesis</keyword>
<evidence type="ECO:0000256" key="5">
    <source>
        <dbReference type="ARBA" id="ARBA00023002"/>
    </source>
</evidence>
<dbReference type="InterPro" id="IPR012348">
    <property type="entry name" value="RNR-like"/>
</dbReference>
<keyword evidence="11" id="KW-0472">Membrane</keyword>